<evidence type="ECO:0000256" key="1">
    <source>
        <dbReference type="ARBA" id="ARBA00029454"/>
    </source>
</evidence>
<name>B2WA27_PYRTR</name>
<dbReference type="InterPro" id="IPR023213">
    <property type="entry name" value="CAT-like_dom_sf"/>
</dbReference>
<dbReference type="GO" id="GO:0003824">
    <property type="term" value="F:catalytic activity"/>
    <property type="evidence" value="ECO:0007669"/>
    <property type="project" value="InterPro"/>
</dbReference>
<dbReference type="STRING" id="426418.B2WA27"/>
<dbReference type="eggNOG" id="KOG1178">
    <property type="taxonomic scope" value="Eukaryota"/>
</dbReference>
<dbReference type="Gene3D" id="3.30.559.10">
    <property type="entry name" value="Chloramphenicol acetyltransferase-like domain"/>
    <property type="match status" value="1"/>
</dbReference>
<dbReference type="HOGENOM" id="CLU_000022_60_3_1"/>
<evidence type="ECO:0000313" key="4">
    <source>
        <dbReference type="Proteomes" id="UP000001471"/>
    </source>
</evidence>
<dbReference type="PANTHER" id="PTHR45398:SF1">
    <property type="entry name" value="ENZYME, PUTATIVE (JCVI)-RELATED"/>
    <property type="match status" value="1"/>
</dbReference>
<accession>B2WA27</accession>
<dbReference type="InParanoid" id="B2WA27"/>
<dbReference type="Proteomes" id="UP000001471">
    <property type="component" value="Unassembled WGS sequence"/>
</dbReference>
<dbReference type="EMBL" id="DS231620">
    <property type="protein sequence ID" value="EDU49755.1"/>
    <property type="molecule type" value="Genomic_DNA"/>
</dbReference>
<reference evidence="4" key="1">
    <citation type="journal article" date="2013" name="G3 (Bethesda)">
        <title>Comparative genomics of a plant-pathogenic fungus, Pyrenophora tritici-repentis, reveals transduplication and the impact of repeat elements on pathogenicity and population divergence.</title>
        <authorList>
            <person name="Manning V.A."/>
            <person name="Pandelova I."/>
            <person name="Dhillon B."/>
            <person name="Wilhelm L.J."/>
            <person name="Goodwin S.B."/>
            <person name="Berlin A.M."/>
            <person name="Figueroa M."/>
            <person name="Freitag M."/>
            <person name="Hane J.K."/>
            <person name="Henrissat B."/>
            <person name="Holman W.H."/>
            <person name="Kodira C.D."/>
            <person name="Martin J."/>
            <person name="Oliver R.P."/>
            <person name="Robbertse B."/>
            <person name="Schackwitz W."/>
            <person name="Schwartz D.C."/>
            <person name="Spatafora J.W."/>
            <person name="Turgeon B.G."/>
            <person name="Yandava C."/>
            <person name="Young S."/>
            <person name="Zhou S."/>
            <person name="Zeng Q."/>
            <person name="Grigoriev I.V."/>
            <person name="Ma L.-J."/>
            <person name="Ciuffetti L.M."/>
        </authorList>
    </citation>
    <scope>NUCLEOTIDE SEQUENCE [LARGE SCALE GENOMIC DNA]</scope>
    <source>
        <strain evidence="4">Pt-1C-BFP</strain>
    </source>
</reference>
<evidence type="ECO:0000259" key="2">
    <source>
        <dbReference type="Pfam" id="PF00668"/>
    </source>
</evidence>
<gene>
    <name evidence="3" type="ORF">PTRG_06835</name>
</gene>
<comment type="similarity">
    <text evidence="1">Belongs to the NRP synthetase family.</text>
</comment>
<evidence type="ECO:0000313" key="3">
    <source>
        <dbReference type="EMBL" id="EDU49755.1"/>
    </source>
</evidence>
<dbReference type="PANTHER" id="PTHR45398">
    <property type="match status" value="1"/>
</dbReference>
<dbReference type="SUPFAM" id="SSF52777">
    <property type="entry name" value="CoA-dependent acyltransferases"/>
    <property type="match status" value="2"/>
</dbReference>
<sequence>MLVRTAAGLNRLVVRLSHAQYDGFCLPVMFRTLATIYQQEPLHRTTGFHNFLAYVRGRNSLSVHYWRDLLAGSYVTNITSKICPKVRNDIALRKIKVERTMCTPQLPAGITMTSLVSSAWAVVLSHISGEEDVVYGFVVAGRNSILPGTTELIGPCVNFVPVRARPVSTRTSAGLLRSVQNQYISLGESDSMGFDDIVQHCTNWPAKSEFDSIVLHQNIEEQPEVHFAGEAIKLQWFQNPFIVPRQLAVVSYPRGNSLAITINGNTGILADRCAEKLLTMLCDTIIHLSGNLEAPLAVCKSSLPACTWDDE</sequence>
<dbReference type="OMA" id="TELIGPC"/>
<dbReference type="Pfam" id="PF00668">
    <property type="entry name" value="Condensation"/>
    <property type="match status" value="1"/>
</dbReference>
<dbReference type="OrthoDB" id="3791627at2759"/>
<proteinExistence type="inferred from homology"/>
<dbReference type="Gene3D" id="3.30.559.30">
    <property type="entry name" value="Nonribosomal peptide synthetase, condensation domain"/>
    <property type="match status" value="1"/>
</dbReference>
<dbReference type="InterPro" id="IPR001242">
    <property type="entry name" value="Condensation_dom"/>
</dbReference>
<dbReference type="AlphaFoldDB" id="B2WA27"/>
<feature type="domain" description="Condensation" evidence="2">
    <location>
        <begin position="3"/>
        <end position="296"/>
    </location>
</feature>
<protein>
    <recommendedName>
        <fullName evidence="2">Condensation domain-containing protein</fullName>
    </recommendedName>
</protein>
<organism evidence="3 4">
    <name type="scientific">Pyrenophora tritici-repentis (strain Pt-1C-BFP)</name>
    <name type="common">Wheat tan spot fungus</name>
    <name type="synonym">Drechslera tritici-repentis</name>
    <dbReference type="NCBI Taxonomy" id="426418"/>
    <lineage>
        <taxon>Eukaryota</taxon>
        <taxon>Fungi</taxon>
        <taxon>Dikarya</taxon>
        <taxon>Ascomycota</taxon>
        <taxon>Pezizomycotina</taxon>
        <taxon>Dothideomycetes</taxon>
        <taxon>Pleosporomycetidae</taxon>
        <taxon>Pleosporales</taxon>
        <taxon>Pleosporineae</taxon>
        <taxon>Pleosporaceae</taxon>
        <taxon>Pyrenophora</taxon>
    </lineage>
</organism>